<comment type="caution">
    <text evidence="1">The sequence shown here is derived from an EMBL/GenBank/DDBJ whole genome shotgun (WGS) entry which is preliminary data.</text>
</comment>
<dbReference type="AlphaFoldDB" id="A0A1S9PFE3"/>
<dbReference type="EMBL" id="MBTF01000012">
    <property type="protein sequence ID" value="OOQ59676.1"/>
    <property type="molecule type" value="Genomic_DNA"/>
</dbReference>
<gene>
    <name evidence="1" type="ORF">BC343_05795</name>
</gene>
<evidence type="ECO:0000313" key="1">
    <source>
        <dbReference type="EMBL" id="OOQ59676.1"/>
    </source>
</evidence>
<sequence>MIFDIIQLLIKGIIHLITPTQPSENYNMGLKQYGKAYFDEYYPFLFHKVTITDHPTDINWYQNAIGHITLIKRGSSKFFEIYESNIISDEELAMNVRLSYEDFVMTGLDSHKNSVVTQNQVFILFINHKMNRLEVRSSLDEHITDKMIKKDFGEYLFSHLAQQKKAGV</sequence>
<name>A0A1S9PFE3_9SPHI</name>
<keyword evidence="2" id="KW-1185">Reference proteome</keyword>
<reference evidence="1 2" key="1">
    <citation type="submission" date="2016-07" db="EMBL/GenBank/DDBJ databases">
        <title>Genomic analysis of zinc-resistant bacterium Mucilaginibacter pedocola TBZ30.</title>
        <authorList>
            <person name="Huang J."/>
            <person name="Tang J."/>
        </authorList>
    </citation>
    <scope>NUCLEOTIDE SEQUENCE [LARGE SCALE GENOMIC DNA]</scope>
    <source>
        <strain evidence="1 2">TBZ30</strain>
    </source>
</reference>
<dbReference type="RefSeq" id="WP_078348426.1">
    <property type="nucleotide sequence ID" value="NZ_MBTF01000012.1"/>
</dbReference>
<proteinExistence type="predicted"/>
<accession>A0A1S9PFE3</accession>
<organism evidence="1 2">
    <name type="scientific">Mucilaginibacter pedocola</name>
    <dbReference type="NCBI Taxonomy" id="1792845"/>
    <lineage>
        <taxon>Bacteria</taxon>
        <taxon>Pseudomonadati</taxon>
        <taxon>Bacteroidota</taxon>
        <taxon>Sphingobacteriia</taxon>
        <taxon>Sphingobacteriales</taxon>
        <taxon>Sphingobacteriaceae</taxon>
        <taxon>Mucilaginibacter</taxon>
    </lineage>
</organism>
<protein>
    <submittedName>
        <fullName evidence="1">Uncharacterized protein</fullName>
    </submittedName>
</protein>
<evidence type="ECO:0000313" key="2">
    <source>
        <dbReference type="Proteomes" id="UP000189739"/>
    </source>
</evidence>
<dbReference type="Proteomes" id="UP000189739">
    <property type="component" value="Unassembled WGS sequence"/>
</dbReference>